<feature type="compositionally biased region" description="Pro residues" evidence="9">
    <location>
        <begin position="183"/>
        <end position="195"/>
    </location>
</feature>
<dbReference type="OrthoDB" id="1742084at2759"/>
<organism evidence="12 13">
    <name type="scientific">Neolentinus lepideus HHB14362 ss-1</name>
    <dbReference type="NCBI Taxonomy" id="1314782"/>
    <lineage>
        <taxon>Eukaryota</taxon>
        <taxon>Fungi</taxon>
        <taxon>Dikarya</taxon>
        <taxon>Basidiomycota</taxon>
        <taxon>Agaricomycotina</taxon>
        <taxon>Agaricomycetes</taxon>
        <taxon>Gloeophyllales</taxon>
        <taxon>Gloeophyllaceae</taxon>
        <taxon>Neolentinus</taxon>
    </lineage>
</organism>
<evidence type="ECO:0008006" key="14">
    <source>
        <dbReference type="Google" id="ProtNLM"/>
    </source>
</evidence>
<sequence>MPLSAAHKGAVEETVNFLLNATGPRGKRKICDMFRELPDKEAWAEYYDIIPQPRSMSLIQEKLRKNSYRNVMDVYEDLNLVFLNAMYYNEEGSQIWKDANTLKNLLDNEWRHRSSVLPLPRESPPPSSAQKVHQSVLPATAPPPAATPAPTAAPLAVPATAQPPATTNKRSTSSVPTASKPVPILPKSPPRPPSPEVEIDVGGASSDHEPVEEVARDEQSEEIVKQLEKSLPRWPGFSDQGWMPETNDDTYLDLVLAIKNHKDVVTTNRPSASLEAVPEDWPVPNTPYNNPLSLKSIESRCRSKLYPSTKAFDVDMSILFMKGRRWYEPGSEKYGHIILLQRLYQALTSSSPPPGPPYVSTTHFASLRAGPGTARPLHAASNANDSEGVPGVTTFRVSVKERKFVDEVHYKGWSFRLADWAHMANPDDPSRPVIAQVFKCWVSEEREKKGQPGLTVCWYNRPEQTIHPAHRQFWEGEVFKTSHFADHPLEDIIEKIACQFTARHVRGRPRPPFWYPGWPLYVCDSRYNDRDRCFVKIKNWNSCIPDEVRKNPDFMPIYPFERTVFPRRFGSPFLLKGKPVKGPGGFGEPLVKQQDADKTDTPGKRPRRTGTHSIVDQTGPNKGLYVGTPGAQTLAAAGSSSHSHFSSTQQVQQPQPQAVPTRPAEDRSIVTAAGGWTNLANNAVAEKIPPDTGASLVVIPKHFDRDPETNELLWFSGPPMNVARAPGPQYSLTYLHFLAKKRKAAQESDADDEASKRRKPAPRTATEIVNSVLSEESMA</sequence>
<keyword evidence="3" id="KW-0156">Chromatin regulator</keyword>
<evidence type="ECO:0000256" key="1">
    <source>
        <dbReference type="ARBA" id="ARBA00004123"/>
    </source>
</evidence>
<feature type="compositionally biased region" description="Polar residues" evidence="9">
    <location>
        <begin position="611"/>
        <end position="620"/>
    </location>
</feature>
<feature type="compositionally biased region" description="Polar residues" evidence="9">
    <location>
        <begin position="767"/>
        <end position="779"/>
    </location>
</feature>
<evidence type="ECO:0000256" key="7">
    <source>
        <dbReference type="ARBA" id="ARBA00023242"/>
    </source>
</evidence>
<evidence type="ECO:0000313" key="13">
    <source>
        <dbReference type="Proteomes" id="UP000076761"/>
    </source>
</evidence>
<feature type="compositionally biased region" description="Low complexity" evidence="9">
    <location>
        <begin position="639"/>
        <end position="662"/>
    </location>
</feature>
<dbReference type="GO" id="GO:0006368">
    <property type="term" value="P:transcription elongation by RNA polymerase II"/>
    <property type="evidence" value="ECO:0007669"/>
    <property type="project" value="TreeGrafter"/>
</dbReference>
<dbReference type="Gene3D" id="2.30.30.490">
    <property type="match status" value="1"/>
</dbReference>
<evidence type="ECO:0000313" key="12">
    <source>
        <dbReference type="EMBL" id="KZT18219.1"/>
    </source>
</evidence>
<evidence type="ECO:0000256" key="9">
    <source>
        <dbReference type="SAM" id="MobiDB-lite"/>
    </source>
</evidence>
<feature type="compositionally biased region" description="Basic and acidic residues" evidence="9">
    <location>
        <begin position="594"/>
        <end position="603"/>
    </location>
</feature>
<evidence type="ECO:0000256" key="3">
    <source>
        <dbReference type="ARBA" id="ARBA00022853"/>
    </source>
</evidence>
<dbReference type="Pfam" id="PF00439">
    <property type="entry name" value="Bromodomain"/>
    <property type="match status" value="1"/>
</dbReference>
<gene>
    <name evidence="12" type="ORF">NEOLEDRAFT_1080731</name>
</gene>
<dbReference type="Pfam" id="PF01426">
    <property type="entry name" value="BAH"/>
    <property type="match status" value="1"/>
</dbReference>
<feature type="domain" description="BAH" evidence="11">
    <location>
        <begin position="413"/>
        <end position="538"/>
    </location>
</feature>
<feature type="region of interest" description="Disordered" evidence="9">
    <location>
        <begin position="742"/>
        <end position="779"/>
    </location>
</feature>
<dbReference type="GO" id="GO:0003682">
    <property type="term" value="F:chromatin binding"/>
    <property type="evidence" value="ECO:0007669"/>
    <property type="project" value="InterPro"/>
</dbReference>
<comment type="subcellular location">
    <subcellularLocation>
        <location evidence="1">Nucleus</location>
    </subcellularLocation>
</comment>
<dbReference type="Proteomes" id="UP000076761">
    <property type="component" value="Unassembled WGS sequence"/>
</dbReference>
<dbReference type="SMART" id="SM00439">
    <property type="entry name" value="BAH"/>
    <property type="match status" value="1"/>
</dbReference>
<keyword evidence="6" id="KW-0804">Transcription</keyword>
<evidence type="ECO:0000256" key="5">
    <source>
        <dbReference type="ARBA" id="ARBA00023117"/>
    </source>
</evidence>
<feature type="domain" description="Bromo" evidence="10">
    <location>
        <begin position="26"/>
        <end position="96"/>
    </location>
</feature>
<dbReference type="AlphaFoldDB" id="A0A165ME25"/>
<dbReference type="STRING" id="1314782.A0A165ME25"/>
<evidence type="ECO:0000256" key="2">
    <source>
        <dbReference type="ARBA" id="ARBA00022737"/>
    </source>
</evidence>
<evidence type="ECO:0000259" key="11">
    <source>
        <dbReference type="PROSITE" id="PS51038"/>
    </source>
</evidence>
<keyword evidence="13" id="KW-1185">Reference proteome</keyword>
<dbReference type="PROSITE" id="PS50014">
    <property type="entry name" value="BROMODOMAIN_2"/>
    <property type="match status" value="1"/>
</dbReference>
<feature type="region of interest" description="Disordered" evidence="9">
    <location>
        <begin position="116"/>
        <end position="207"/>
    </location>
</feature>
<dbReference type="CDD" id="cd04717">
    <property type="entry name" value="BAH_polybromo"/>
    <property type="match status" value="1"/>
</dbReference>
<dbReference type="PANTHER" id="PTHR16062:SF21">
    <property type="entry name" value="CHROMATIN STRUCTURE-REMODELING COMPLEX SUBUNIT RSC1-RELATED"/>
    <property type="match status" value="1"/>
</dbReference>
<dbReference type="InterPro" id="IPR001025">
    <property type="entry name" value="BAH_dom"/>
</dbReference>
<feature type="compositionally biased region" description="Polar residues" evidence="9">
    <location>
        <begin position="168"/>
        <end position="177"/>
    </location>
</feature>
<evidence type="ECO:0000256" key="6">
    <source>
        <dbReference type="ARBA" id="ARBA00023163"/>
    </source>
</evidence>
<evidence type="ECO:0000256" key="4">
    <source>
        <dbReference type="ARBA" id="ARBA00023015"/>
    </source>
</evidence>
<proteinExistence type="predicted"/>
<dbReference type="EMBL" id="KV425697">
    <property type="protein sequence ID" value="KZT18219.1"/>
    <property type="molecule type" value="Genomic_DNA"/>
</dbReference>
<dbReference type="GO" id="GO:0006338">
    <property type="term" value="P:chromatin remodeling"/>
    <property type="evidence" value="ECO:0007669"/>
    <property type="project" value="InterPro"/>
</dbReference>
<feature type="compositionally biased region" description="Low complexity" evidence="9">
    <location>
        <begin position="148"/>
        <end position="167"/>
    </location>
</feature>
<accession>A0A165ME25</accession>
<dbReference type="InParanoid" id="A0A165ME25"/>
<keyword evidence="2" id="KW-0677">Repeat</keyword>
<dbReference type="PANTHER" id="PTHR16062">
    <property type="entry name" value="SWI/SNF-RELATED"/>
    <property type="match status" value="1"/>
</dbReference>
<dbReference type="InterPro" id="IPR037382">
    <property type="entry name" value="Rsc/polybromo"/>
</dbReference>
<feature type="region of interest" description="Disordered" evidence="9">
    <location>
        <begin position="580"/>
        <end position="665"/>
    </location>
</feature>
<dbReference type="SMART" id="SM00297">
    <property type="entry name" value="BROMO"/>
    <property type="match status" value="1"/>
</dbReference>
<dbReference type="InterPro" id="IPR043151">
    <property type="entry name" value="BAH_sf"/>
</dbReference>
<name>A0A165ME25_9AGAM</name>
<dbReference type="Gene3D" id="1.20.920.10">
    <property type="entry name" value="Bromodomain-like"/>
    <property type="match status" value="2"/>
</dbReference>
<reference evidence="12 13" key="1">
    <citation type="journal article" date="2016" name="Mol. Biol. Evol.">
        <title>Comparative Genomics of Early-Diverging Mushroom-Forming Fungi Provides Insights into the Origins of Lignocellulose Decay Capabilities.</title>
        <authorList>
            <person name="Nagy L.G."/>
            <person name="Riley R."/>
            <person name="Tritt A."/>
            <person name="Adam C."/>
            <person name="Daum C."/>
            <person name="Floudas D."/>
            <person name="Sun H."/>
            <person name="Yadav J.S."/>
            <person name="Pangilinan J."/>
            <person name="Larsson K.H."/>
            <person name="Matsuura K."/>
            <person name="Barry K."/>
            <person name="Labutti K."/>
            <person name="Kuo R."/>
            <person name="Ohm R.A."/>
            <person name="Bhattacharya S.S."/>
            <person name="Shirouzu T."/>
            <person name="Yoshinaga Y."/>
            <person name="Martin F.M."/>
            <person name="Grigoriev I.V."/>
            <person name="Hibbett D.S."/>
        </authorList>
    </citation>
    <scope>NUCLEOTIDE SEQUENCE [LARGE SCALE GENOMIC DNA]</scope>
    <source>
        <strain evidence="12 13">HHB14362 ss-1</strain>
    </source>
</reference>
<keyword evidence="7" id="KW-0539">Nucleus</keyword>
<dbReference type="PRINTS" id="PR00503">
    <property type="entry name" value="BROMODOMAIN"/>
</dbReference>
<dbReference type="InterPro" id="IPR036427">
    <property type="entry name" value="Bromodomain-like_sf"/>
</dbReference>
<keyword evidence="4" id="KW-0805">Transcription regulation</keyword>
<dbReference type="PROSITE" id="PS51038">
    <property type="entry name" value="BAH"/>
    <property type="match status" value="1"/>
</dbReference>
<protein>
    <recommendedName>
        <fullName evidence="14">Bromodomain-containing protein</fullName>
    </recommendedName>
</protein>
<keyword evidence="5 8" id="KW-0103">Bromodomain</keyword>
<evidence type="ECO:0000259" key="10">
    <source>
        <dbReference type="PROSITE" id="PS50014"/>
    </source>
</evidence>
<dbReference type="GO" id="GO:0016586">
    <property type="term" value="C:RSC-type complex"/>
    <property type="evidence" value="ECO:0007669"/>
    <property type="project" value="InterPro"/>
</dbReference>
<dbReference type="SUPFAM" id="SSF47370">
    <property type="entry name" value="Bromodomain"/>
    <property type="match status" value="2"/>
</dbReference>
<dbReference type="CDD" id="cd04369">
    <property type="entry name" value="Bromodomain"/>
    <property type="match status" value="1"/>
</dbReference>
<dbReference type="InterPro" id="IPR001487">
    <property type="entry name" value="Bromodomain"/>
</dbReference>
<evidence type="ECO:0000256" key="8">
    <source>
        <dbReference type="PROSITE-ProRule" id="PRU00035"/>
    </source>
</evidence>